<organism evidence="1 2">
    <name type="scientific">Caerostris darwini</name>
    <dbReference type="NCBI Taxonomy" id="1538125"/>
    <lineage>
        <taxon>Eukaryota</taxon>
        <taxon>Metazoa</taxon>
        <taxon>Ecdysozoa</taxon>
        <taxon>Arthropoda</taxon>
        <taxon>Chelicerata</taxon>
        <taxon>Arachnida</taxon>
        <taxon>Araneae</taxon>
        <taxon>Araneomorphae</taxon>
        <taxon>Entelegynae</taxon>
        <taxon>Araneoidea</taxon>
        <taxon>Araneidae</taxon>
        <taxon>Caerostris</taxon>
    </lineage>
</organism>
<accession>A0AAV4RF70</accession>
<proteinExistence type="predicted"/>
<evidence type="ECO:0000313" key="2">
    <source>
        <dbReference type="Proteomes" id="UP001054837"/>
    </source>
</evidence>
<gene>
    <name evidence="1" type="ORF">CDAR_605531</name>
</gene>
<sequence>MITQRSRVVGQRFDQSSSGGRPLLLRNARCCSTLFFDGPFYIFGRGWHRLDSDDFLAASLFLASSSYVMASSKRDSGEEERPVGGITRIQTIFSCCLVILGFFQLCYGLEQRDNREEERPVASVNRVEFPSFDAEFGNGDRSKGVELLG</sequence>
<protein>
    <submittedName>
        <fullName evidence="1">Uncharacterized protein</fullName>
    </submittedName>
</protein>
<reference evidence="1 2" key="1">
    <citation type="submission" date="2021-06" db="EMBL/GenBank/DDBJ databases">
        <title>Caerostris darwini draft genome.</title>
        <authorList>
            <person name="Kono N."/>
            <person name="Arakawa K."/>
        </authorList>
    </citation>
    <scope>NUCLEOTIDE SEQUENCE [LARGE SCALE GENOMIC DNA]</scope>
</reference>
<comment type="caution">
    <text evidence="1">The sequence shown here is derived from an EMBL/GenBank/DDBJ whole genome shotgun (WGS) entry which is preliminary data.</text>
</comment>
<dbReference type="EMBL" id="BPLQ01005941">
    <property type="protein sequence ID" value="GIY18747.1"/>
    <property type="molecule type" value="Genomic_DNA"/>
</dbReference>
<keyword evidence="2" id="KW-1185">Reference proteome</keyword>
<dbReference type="Proteomes" id="UP001054837">
    <property type="component" value="Unassembled WGS sequence"/>
</dbReference>
<dbReference type="AlphaFoldDB" id="A0AAV4RF70"/>
<name>A0AAV4RF70_9ARAC</name>
<evidence type="ECO:0000313" key="1">
    <source>
        <dbReference type="EMBL" id="GIY18747.1"/>
    </source>
</evidence>